<protein>
    <submittedName>
        <fullName evidence="9">Carbohydrate ABC transporter permease</fullName>
    </submittedName>
</protein>
<evidence type="ECO:0000313" key="10">
    <source>
        <dbReference type="Proteomes" id="UP000683246"/>
    </source>
</evidence>
<name>A0A8J8MMH5_9FIRM</name>
<evidence type="ECO:0000256" key="7">
    <source>
        <dbReference type="RuleBase" id="RU363032"/>
    </source>
</evidence>
<feature type="transmembrane region" description="Helical" evidence="7">
    <location>
        <begin position="181"/>
        <end position="206"/>
    </location>
</feature>
<feature type="domain" description="ABC transmembrane type-1" evidence="8">
    <location>
        <begin position="73"/>
        <end position="270"/>
    </location>
</feature>
<keyword evidence="5 7" id="KW-1133">Transmembrane helix</keyword>
<dbReference type="PROSITE" id="PS50928">
    <property type="entry name" value="ABC_TM1"/>
    <property type="match status" value="1"/>
</dbReference>
<comment type="subcellular location">
    <subcellularLocation>
        <location evidence="1 7">Cell membrane</location>
        <topology evidence="1 7">Multi-pass membrane protein</topology>
    </subcellularLocation>
</comment>
<proteinExistence type="inferred from homology"/>
<dbReference type="GO" id="GO:0055085">
    <property type="term" value="P:transmembrane transport"/>
    <property type="evidence" value="ECO:0007669"/>
    <property type="project" value="InterPro"/>
</dbReference>
<keyword evidence="3" id="KW-1003">Cell membrane</keyword>
<gene>
    <name evidence="9" type="ORF">HZI73_18730</name>
</gene>
<keyword evidence="4 7" id="KW-0812">Transmembrane</keyword>
<evidence type="ECO:0000256" key="1">
    <source>
        <dbReference type="ARBA" id="ARBA00004651"/>
    </source>
</evidence>
<feature type="transmembrane region" description="Helical" evidence="7">
    <location>
        <begin position="108"/>
        <end position="127"/>
    </location>
</feature>
<keyword evidence="2 7" id="KW-0813">Transport</keyword>
<evidence type="ECO:0000256" key="2">
    <source>
        <dbReference type="ARBA" id="ARBA00022448"/>
    </source>
</evidence>
<evidence type="ECO:0000259" key="8">
    <source>
        <dbReference type="PROSITE" id="PS50928"/>
    </source>
</evidence>
<keyword evidence="10" id="KW-1185">Reference proteome</keyword>
<evidence type="ECO:0000256" key="3">
    <source>
        <dbReference type="ARBA" id="ARBA00022475"/>
    </source>
</evidence>
<evidence type="ECO:0000256" key="6">
    <source>
        <dbReference type="ARBA" id="ARBA00023136"/>
    </source>
</evidence>
<organism evidence="9 10">
    <name type="scientific">Vallitalea pronyensis</name>
    <dbReference type="NCBI Taxonomy" id="1348613"/>
    <lineage>
        <taxon>Bacteria</taxon>
        <taxon>Bacillati</taxon>
        <taxon>Bacillota</taxon>
        <taxon>Clostridia</taxon>
        <taxon>Lachnospirales</taxon>
        <taxon>Vallitaleaceae</taxon>
        <taxon>Vallitalea</taxon>
    </lineage>
</organism>
<dbReference type="GO" id="GO:0005886">
    <property type="term" value="C:plasma membrane"/>
    <property type="evidence" value="ECO:0007669"/>
    <property type="project" value="UniProtKB-SubCell"/>
</dbReference>
<comment type="similarity">
    <text evidence="7">Belongs to the binding-protein-dependent transport system permease family.</text>
</comment>
<feature type="transmembrane region" description="Helical" evidence="7">
    <location>
        <begin position="73"/>
        <end position="96"/>
    </location>
</feature>
<evidence type="ECO:0000256" key="5">
    <source>
        <dbReference type="ARBA" id="ARBA00022989"/>
    </source>
</evidence>
<dbReference type="RefSeq" id="WP_212694895.1">
    <property type="nucleotide sequence ID" value="NZ_CP058649.1"/>
</dbReference>
<dbReference type="InterPro" id="IPR035906">
    <property type="entry name" value="MetI-like_sf"/>
</dbReference>
<accession>A0A8J8MMH5</accession>
<dbReference type="EMBL" id="CP058649">
    <property type="protein sequence ID" value="QUI24201.1"/>
    <property type="molecule type" value="Genomic_DNA"/>
</dbReference>
<evidence type="ECO:0000313" key="9">
    <source>
        <dbReference type="EMBL" id="QUI24201.1"/>
    </source>
</evidence>
<dbReference type="PANTHER" id="PTHR43744:SF9">
    <property type="entry name" value="POLYGALACTURONAN_RHAMNOGALACTURONAN TRANSPORT SYSTEM PERMEASE PROTEIN YTCP"/>
    <property type="match status" value="1"/>
</dbReference>
<evidence type="ECO:0000256" key="4">
    <source>
        <dbReference type="ARBA" id="ARBA00022692"/>
    </source>
</evidence>
<dbReference type="Pfam" id="PF00528">
    <property type="entry name" value="BPD_transp_1"/>
    <property type="match status" value="1"/>
</dbReference>
<dbReference type="CDD" id="cd06261">
    <property type="entry name" value="TM_PBP2"/>
    <property type="match status" value="1"/>
</dbReference>
<dbReference type="SUPFAM" id="SSF161098">
    <property type="entry name" value="MetI-like"/>
    <property type="match status" value="1"/>
</dbReference>
<feature type="transmembrane region" description="Helical" evidence="7">
    <location>
        <begin position="252"/>
        <end position="273"/>
    </location>
</feature>
<dbReference type="PANTHER" id="PTHR43744">
    <property type="entry name" value="ABC TRANSPORTER PERMEASE PROTEIN MG189-RELATED-RELATED"/>
    <property type="match status" value="1"/>
</dbReference>
<feature type="transmembrane region" description="Helical" evidence="7">
    <location>
        <begin position="12"/>
        <end position="34"/>
    </location>
</feature>
<dbReference type="Gene3D" id="1.10.3720.10">
    <property type="entry name" value="MetI-like"/>
    <property type="match status" value="1"/>
</dbReference>
<dbReference type="InterPro" id="IPR000515">
    <property type="entry name" value="MetI-like"/>
</dbReference>
<sequence length="288" mass="32399">MRRKIIDKLYDGIIALFLSIVGIIMIVPLLSVLATSLSKSIAVEAGKVFLLPVDITLASWRYILLRADLWRSFGVTFLATVIGTTLALIITAFLAYPLSKKYFALAKILGVFVIITMIFKAPIIPYFLTIKNLGLFDNFFVLVLPHTVTAYNLVIMRSFFSQLPADLEESAKIDGAGYFKIFWRILLPMSKPVMATLGLFYSVMIWNQFLHPILFIQSQALFPLQLRLRQYITAGEDLVNSSITELLDYNDVTLKSATIIFAVVPILMVYPYIQKYFVKGAMLGSVKG</sequence>
<keyword evidence="6 7" id="KW-0472">Membrane</keyword>
<reference evidence="9" key="1">
    <citation type="submission" date="2020-07" db="EMBL/GenBank/DDBJ databases">
        <title>Vallitalea pronyensis genome.</title>
        <authorList>
            <person name="Postec A."/>
        </authorList>
    </citation>
    <scope>NUCLEOTIDE SEQUENCE</scope>
    <source>
        <strain evidence="9">FatNI3</strain>
    </source>
</reference>
<dbReference type="AlphaFoldDB" id="A0A8J8MMH5"/>
<feature type="transmembrane region" description="Helical" evidence="7">
    <location>
        <begin position="139"/>
        <end position="160"/>
    </location>
</feature>
<dbReference type="KEGG" id="vpy:HZI73_18730"/>
<dbReference type="Proteomes" id="UP000683246">
    <property type="component" value="Chromosome"/>
</dbReference>